<name>A0A0C1L7A2_9BACT</name>
<keyword evidence="3" id="KW-1185">Reference proteome</keyword>
<proteinExistence type="predicted"/>
<dbReference type="OrthoDB" id="1150526at2"/>
<comment type="caution">
    <text evidence="2">The sequence shown here is derived from an EMBL/GenBank/DDBJ whole genome shotgun (WGS) entry which is preliminary data.</text>
</comment>
<dbReference type="STRING" id="1349421.OI18_02240"/>
<reference evidence="2 3" key="1">
    <citation type="submission" date="2014-11" db="EMBL/GenBank/DDBJ databases">
        <title>Genome sequence of Flavihumibacter solisilvae 3-3.</title>
        <authorList>
            <person name="Zhou G."/>
            <person name="Li M."/>
            <person name="Wang G."/>
        </authorList>
    </citation>
    <scope>NUCLEOTIDE SEQUENCE [LARGE SCALE GENOMIC DNA]</scope>
    <source>
        <strain evidence="2 3">3-3</strain>
    </source>
</reference>
<gene>
    <name evidence="2" type="ORF">OI18_02240</name>
</gene>
<evidence type="ECO:0000259" key="1">
    <source>
        <dbReference type="Pfam" id="PF13568"/>
    </source>
</evidence>
<dbReference type="AlphaFoldDB" id="A0A0C1L7A2"/>
<feature type="domain" description="Outer membrane protein beta-barrel" evidence="1">
    <location>
        <begin position="212"/>
        <end position="371"/>
    </location>
</feature>
<dbReference type="RefSeq" id="WP_039136776.1">
    <property type="nucleotide sequence ID" value="NZ_JSVC01000002.1"/>
</dbReference>
<dbReference type="InterPro" id="IPR025665">
    <property type="entry name" value="Beta-barrel_OMP_2"/>
</dbReference>
<protein>
    <recommendedName>
        <fullName evidence="1">Outer membrane protein beta-barrel domain-containing protein</fullName>
    </recommendedName>
</protein>
<accession>A0A0C1L7A2</accession>
<organism evidence="2 3">
    <name type="scientific">Flavihumibacter solisilvae</name>
    <dbReference type="NCBI Taxonomy" id="1349421"/>
    <lineage>
        <taxon>Bacteria</taxon>
        <taxon>Pseudomonadati</taxon>
        <taxon>Bacteroidota</taxon>
        <taxon>Chitinophagia</taxon>
        <taxon>Chitinophagales</taxon>
        <taxon>Chitinophagaceae</taxon>
        <taxon>Flavihumibacter</taxon>
    </lineage>
</organism>
<sequence>MRRRIHKTDVIFRHAYQTLEGVPSVHVWKKISSRLDEIQPEQTRQFLPGKKYLLLFALLLPSLVLRSPLVEPVNPGPPELSTASKNMLPSSSDSYRFPVRQIKNTSTENYNAAKTKLPETEHFPLHETTPFIFSVTPGTPVVNPASMQPGNLSATLAKPISIEITSRRLSPVFRPYWEVTLFASIDHAGYQVDSDLPPLQQQDKKNILERERNEPSLSTGILATWRFHQRLGLQSGLFYSLTSIHIDPQVLFASQAPDGSIVYRYNTSAGYANIASKGSPAPSIGDSMTTTEAKLNLHSINLPVLLQYELGKHKLKFTPSAGIAVSLMTKAVLKTEMSDNNNREKEFSESLRGTSKFYWSVMASGTVSYEIGKSCRIYAAPMFRFAVSPITNNNIVETFPYSIGLAAGVTMKF</sequence>
<dbReference type="EMBL" id="JSVC01000002">
    <property type="protein sequence ID" value="KIC96027.1"/>
    <property type="molecule type" value="Genomic_DNA"/>
</dbReference>
<dbReference type="Pfam" id="PF13568">
    <property type="entry name" value="OMP_b-brl_2"/>
    <property type="match status" value="1"/>
</dbReference>
<evidence type="ECO:0000313" key="3">
    <source>
        <dbReference type="Proteomes" id="UP000031408"/>
    </source>
</evidence>
<evidence type="ECO:0000313" key="2">
    <source>
        <dbReference type="EMBL" id="KIC96027.1"/>
    </source>
</evidence>
<dbReference type="Proteomes" id="UP000031408">
    <property type="component" value="Unassembled WGS sequence"/>
</dbReference>